<dbReference type="STRING" id="283909.N1PBB8"/>
<evidence type="ECO:0000256" key="7">
    <source>
        <dbReference type="ARBA" id="ARBA00023224"/>
    </source>
</evidence>
<evidence type="ECO:0000313" key="10">
    <source>
        <dbReference type="EMBL" id="ELU18920.1"/>
    </source>
</evidence>
<evidence type="ECO:0000313" key="11">
    <source>
        <dbReference type="EnsemblMetazoa" id="CapteP210401"/>
    </source>
</evidence>
<evidence type="ECO:0000256" key="5">
    <source>
        <dbReference type="ARBA" id="ARBA00023136"/>
    </source>
</evidence>
<evidence type="ECO:0000256" key="3">
    <source>
        <dbReference type="ARBA" id="ARBA00022989"/>
    </source>
</evidence>
<accession>N1PBB8</accession>
<dbReference type="PROSITE" id="PS50262">
    <property type="entry name" value="G_PROTEIN_RECEP_F1_2"/>
    <property type="match status" value="1"/>
</dbReference>
<evidence type="ECO:0000256" key="8">
    <source>
        <dbReference type="SAM" id="Phobius"/>
    </source>
</evidence>
<dbReference type="EMBL" id="AMQN01000059">
    <property type="status" value="NOT_ANNOTATED_CDS"/>
    <property type="molecule type" value="Genomic_DNA"/>
</dbReference>
<reference evidence="11" key="3">
    <citation type="submission" date="2015-06" db="UniProtKB">
        <authorList>
            <consortium name="EnsemblMetazoa"/>
        </authorList>
    </citation>
    <scope>IDENTIFICATION</scope>
</reference>
<feature type="transmembrane region" description="Helical" evidence="8">
    <location>
        <begin position="139"/>
        <end position="160"/>
    </location>
</feature>
<dbReference type="GO" id="GO:0005886">
    <property type="term" value="C:plasma membrane"/>
    <property type="evidence" value="ECO:0007669"/>
    <property type="project" value="TreeGrafter"/>
</dbReference>
<dbReference type="Gene3D" id="1.20.1070.10">
    <property type="entry name" value="Rhodopsin 7-helix transmembrane proteins"/>
    <property type="match status" value="1"/>
</dbReference>
<keyword evidence="3 8" id="KW-1133">Transmembrane helix</keyword>
<proteinExistence type="predicted"/>
<sequence>MRLFRPSIEDTDHEYVRIASYISLTLAGLGILGNVLAVKVMKHHELREYSCTVFYAMLAISDSIVLIFEAMDDVAFHLPDYTGFELLYGSNAWRCRFGVFFYECSRVVSSWLVVALAAELCLVAFCPKLRPAIYSNDRALYVAMAILLVSVAGCFPFLVISSKLEEDGRCTSDYKTFFEVYQMFVLRCVAQAAVPFTFVTVCCLITVHALRNQEAKKEGQSYDDAMASAPVKCQAKTLILASSVIFVLTVSPSTVVDTGMALERYFTNVRLSYDVWDPAWYIAQTLLMVNYSCKFYLVIATWPNSRLAMGGKGLRLGSNKTTSGAYTEEQTATYRPPLQTHIHRSIYDYGEHRF</sequence>
<keyword evidence="12" id="KW-1185">Reference proteome</keyword>
<keyword evidence="4" id="KW-0297">G-protein coupled receptor</keyword>
<keyword evidence="7" id="KW-0807">Transducer</keyword>
<reference evidence="12" key="1">
    <citation type="submission" date="2012-12" db="EMBL/GenBank/DDBJ databases">
        <authorList>
            <person name="Hellsten U."/>
            <person name="Grimwood J."/>
            <person name="Chapman J.A."/>
            <person name="Shapiro H."/>
            <person name="Aerts A."/>
            <person name="Otillar R.P."/>
            <person name="Terry A.Y."/>
            <person name="Boore J.L."/>
            <person name="Simakov O."/>
            <person name="Marletaz F."/>
            <person name="Cho S.-J."/>
            <person name="Edsinger-Gonzales E."/>
            <person name="Havlak P."/>
            <person name="Kuo D.-H."/>
            <person name="Larsson T."/>
            <person name="Lv J."/>
            <person name="Arendt D."/>
            <person name="Savage R."/>
            <person name="Osoegawa K."/>
            <person name="de Jong P."/>
            <person name="Lindberg D.R."/>
            <person name="Seaver E.C."/>
            <person name="Weisblat D.A."/>
            <person name="Putnam N.H."/>
            <person name="Grigoriev I.V."/>
            <person name="Rokhsar D.S."/>
        </authorList>
    </citation>
    <scope>NUCLEOTIDE SEQUENCE</scope>
    <source>
        <strain evidence="12">I ESC-2004</strain>
    </source>
</reference>
<feature type="transmembrane region" description="Helical" evidence="8">
    <location>
        <begin position="49"/>
        <end position="68"/>
    </location>
</feature>
<feature type="transmembrane region" description="Helical" evidence="8">
    <location>
        <begin position="180"/>
        <end position="207"/>
    </location>
</feature>
<dbReference type="InterPro" id="IPR000276">
    <property type="entry name" value="GPCR_Rhodpsn"/>
</dbReference>
<dbReference type="EMBL" id="KB291798">
    <property type="protein sequence ID" value="ELU18920.1"/>
    <property type="molecule type" value="Genomic_DNA"/>
</dbReference>
<dbReference type="HOGENOM" id="CLU_783564_0_0_1"/>
<organism evidence="10">
    <name type="scientific">Capitella teleta</name>
    <name type="common">Polychaete worm</name>
    <dbReference type="NCBI Taxonomy" id="283909"/>
    <lineage>
        <taxon>Eukaryota</taxon>
        <taxon>Metazoa</taxon>
        <taxon>Spiralia</taxon>
        <taxon>Lophotrochozoa</taxon>
        <taxon>Annelida</taxon>
        <taxon>Polychaeta</taxon>
        <taxon>Sedentaria</taxon>
        <taxon>Scolecida</taxon>
        <taxon>Capitellidae</taxon>
        <taxon>Capitella</taxon>
    </lineage>
</organism>
<evidence type="ECO:0000256" key="1">
    <source>
        <dbReference type="ARBA" id="ARBA00004141"/>
    </source>
</evidence>
<gene>
    <name evidence="10" type="ORF">CAPTEDRAFT_210401</name>
</gene>
<dbReference type="AlphaFoldDB" id="N1PBB8"/>
<dbReference type="SUPFAM" id="SSF81321">
    <property type="entry name" value="Family A G protein-coupled receptor-like"/>
    <property type="match status" value="1"/>
</dbReference>
<keyword evidence="5 8" id="KW-0472">Membrane</keyword>
<feature type="domain" description="G-protein coupled receptors family 1 profile" evidence="9">
    <location>
        <begin position="33"/>
        <end position="298"/>
    </location>
</feature>
<evidence type="ECO:0000256" key="6">
    <source>
        <dbReference type="ARBA" id="ARBA00023170"/>
    </source>
</evidence>
<keyword evidence="6" id="KW-0675">Receptor</keyword>
<protein>
    <recommendedName>
        <fullName evidence="9">G-protein coupled receptors family 1 profile domain-containing protein</fullName>
    </recommendedName>
</protein>
<dbReference type="PANTHER" id="PTHR24243">
    <property type="entry name" value="G-PROTEIN COUPLED RECEPTOR"/>
    <property type="match status" value="1"/>
</dbReference>
<dbReference type="Pfam" id="PF00001">
    <property type="entry name" value="7tm_1"/>
    <property type="match status" value="1"/>
</dbReference>
<dbReference type="Proteomes" id="UP000014760">
    <property type="component" value="Unassembled WGS sequence"/>
</dbReference>
<comment type="subcellular location">
    <subcellularLocation>
        <location evidence="1">Membrane</location>
        <topology evidence="1">Multi-pass membrane protein</topology>
    </subcellularLocation>
</comment>
<dbReference type="PANTHER" id="PTHR24243:SF230">
    <property type="entry name" value="G-PROTEIN COUPLED RECEPTORS FAMILY 1 PROFILE DOMAIN-CONTAINING PROTEIN"/>
    <property type="match status" value="1"/>
</dbReference>
<evidence type="ECO:0000256" key="4">
    <source>
        <dbReference type="ARBA" id="ARBA00023040"/>
    </source>
</evidence>
<evidence type="ECO:0000256" key="2">
    <source>
        <dbReference type="ARBA" id="ARBA00022692"/>
    </source>
</evidence>
<evidence type="ECO:0000313" key="12">
    <source>
        <dbReference type="Proteomes" id="UP000014760"/>
    </source>
</evidence>
<feature type="transmembrane region" description="Helical" evidence="8">
    <location>
        <begin position="108"/>
        <end position="127"/>
    </location>
</feature>
<reference evidence="10 12" key="2">
    <citation type="journal article" date="2013" name="Nature">
        <title>Insights into bilaterian evolution from three spiralian genomes.</title>
        <authorList>
            <person name="Simakov O."/>
            <person name="Marletaz F."/>
            <person name="Cho S.J."/>
            <person name="Edsinger-Gonzales E."/>
            <person name="Havlak P."/>
            <person name="Hellsten U."/>
            <person name="Kuo D.H."/>
            <person name="Larsson T."/>
            <person name="Lv J."/>
            <person name="Arendt D."/>
            <person name="Savage R."/>
            <person name="Osoegawa K."/>
            <person name="de Jong P."/>
            <person name="Grimwood J."/>
            <person name="Chapman J.A."/>
            <person name="Shapiro H."/>
            <person name="Aerts A."/>
            <person name="Otillar R.P."/>
            <person name="Terry A.Y."/>
            <person name="Boore J.L."/>
            <person name="Grigoriev I.V."/>
            <person name="Lindberg D.R."/>
            <person name="Seaver E.C."/>
            <person name="Weisblat D.A."/>
            <person name="Putnam N.H."/>
            <person name="Rokhsar D.S."/>
        </authorList>
    </citation>
    <scope>NUCLEOTIDE SEQUENCE</scope>
    <source>
        <strain evidence="10 12">I ESC-2004</strain>
    </source>
</reference>
<feature type="transmembrane region" description="Helical" evidence="8">
    <location>
        <begin position="238"/>
        <end position="261"/>
    </location>
</feature>
<dbReference type="GO" id="GO:0004930">
    <property type="term" value="F:G protein-coupled receptor activity"/>
    <property type="evidence" value="ECO:0007669"/>
    <property type="project" value="UniProtKB-KW"/>
</dbReference>
<evidence type="ECO:0000259" key="9">
    <source>
        <dbReference type="PROSITE" id="PS50262"/>
    </source>
</evidence>
<feature type="transmembrane region" description="Helical" evidence="8">
    <location>
        <begin position="15"/>
        <end position="37"/>
    </location>
</feature>
<name>N1PBB8_CAPTE</name>
<dbReference type="EnsemblMetazoa" id="CapteT210401">
    <property type="protein sequence ID" value="CapteP210401"/>
    <property type="gene ID" value="CapteG210401"/>
</dbReference>
<dbReference type="OMA" id="SHIAVCK"/>
<dbReference type="OrthoDB" id="10606626at2759"/>
<keyword evidence="2 8" id="KW-0812">Transmembrane</keyword>
<feature type="transmembrane region" description="Helical" evidence="8">
    <location>
        <begin position="281"/>
        <end position="302"/>
    </location>
</feature>
<dbReference type="InterPro" id="IPR017452">
    <property type="entry name" value="GPCR_Rhodpsn_7TM"/>
</dbReference>